<dbReference type="InterPro" id="IPR017456">
    <property type="entry name" value="CTP_synthase_N"/>
</dbReference>
<dbReference type="NCBIfam" id="NF003792">
    <property type="entry name" value="PRK05380.1"/>
    <property type="match status" value="1"/>
</dbReference>
<dbReference type="GO" id="GO:0042802">
    <property type="term" value="F:identical protein binding"/>
    <property type="evidence" value="ECO:0007669"/>
    <property type="project" value="TreeGrafter"/>
</dbReference>
<evidence type="ECO:0000256" key="6">
    <source>
        <dbReference type="ARBA" id="ARBA00022840"/>
    </source>
</evidence>
<keyword evidence="7" id="KW-0315">Glutamine amidotransferase</keyword>
<name>A0A3M0Z473_9BACT</name>
<dbReference type="GO" id="GO:0019856">
    <property type="term" value="P:pyrimidine nucleobase biosynthetic process"/>
    <property type="evidence" value="ECO:0007669"/>
    <property type="project" value="TreeGrafter"/>
</dbReference>
<dbReference type="FunFam" id="3.40.50.880:FF:000002">
    <property type="entry name" value="CTP synthase"/>
    <property type="match status" value="1"/>
</dbReference>
<dbReference type="Proteomes" id="UP000269410">
    <property type="component" value="Unassembled WGS sequence"/>
</dbReference>
<dbReference type="Gene3D" id="3.40.50.880">
    <property type="match status" value="1"/>
</dbReference>
<feature type="domain" description="CTP synthase N-terminal" evidence="11">
    <location>
        <begin position="5"/>
        <end position="266"/>
    </location>
</feature>
<organism evidence="12 13">
    <name type="scientific">Candidatus Dojkabacteria bacterium</name>
    <dbReference type="NCBI Taxonomy" id="2099670"/>
    <lineage>
        <taxon>Bacteria</taxon>
        <taxon>Candidatus Dojkabacteria</taxon>
    </lineage>
</organism>
<dbReference type="InterPro" id="IPR029062">
    <property type="entry name" value="Class_I_gatase-like"/>
</dbReference>
<proteinExistence type="inferred from homology"/>
<dbReference type="Pfam" id="PF00117">
    <property type="entry name" value="GATase"/>
    <property type="match status" value="1"/>
</dbReference>
<dbReference type="GO" id="GO:0005829">
    <property type="term" value="C:cytosol"/>
    <property type="evidence" value="ECO:0007669"/>
    <property type="project" value="TreeGrafter"/>
</dbReference>
<evidence type="ECO:0000256" key="2">
    <source>
        <dbReference type="ARBA" id="ARBA00007533"/>
    </source>
</evidence>
<keyword evidence="5" id="KW-0547">Nucleotide-binding</keyword>
<dbReference type="InterPro" id="IPR027417">
    <property type="entry name" value="P-loop_NTPase"/>
</dbReference>
<evidence type="ECO:0000256" key="7">
    <source>
        <dbReference type="ARBA" id="ARBA00022962"/>
    </source>
</evidence>
<evidence type="ECO:0000313" key="13">
    <source>
        <dbReference type="Proteomes" id="UP000269410"/>
    </source>
</evidence>
<dbReference type="Gene3D" id="3.40.50.300">
    <property type="entry name" value="P-loop containing nucleotide triphosphate hydrolases"/>
    <property type="match status" value="1"/>
</dbReference>
<comment type="catalytic activity">
    <reaction evidence="9">
        <text>UTP + L-glutamine + ATP + H2O = CTP + L-glutamate + ADP + phosphate + 2 H(+)</text>
        <dbReference type="Rhea" id="RHEA:26426"/>
        <dbReference type="ChEBI" id="CHEBI:15377"/>
        <dbReference type="ChEBI" id="CHEBI:15378"/>
        <dbReference type="ChEBI" id="CHEBI:29985"/>
        <dbReference type="ChEBI" id="CHEBI:30616"/>
        <dbReference type="ChEBI" id="CHEBI:37563"/>
        <dbReference type="ChEBI" id="CHEBI:43474"/>
        <dbReference type="ChEBI" id="CHEBI:46398"/>
        <dbReference type="ChEBI" id="CHEBI:58359"/>
        <dbReference type="ChEBI" id="CHEBI:456216"/>
        <dbReference type="EC" id="6.3.4.2"/>
    </reaction>
</comment>
<dbReference type="GO" id="GO:0005524">
    <property type="term" value="F:ATP binding"/>
    <property type="evidence" value="ECO:0007669"/>
    <property type="project" value="UniProtKB-KW"/>
</dbReference>
<comment type="similarity">
    <text evidence="2">Belongs to the CTP synthase family.</text>
</comment>
<dbReference type="InterPro" id="IPR004468">
    <property type="entry name" value="CTP_synthase"/>
</dbReference>
<dbReference type="SUPFAM" id="SSF52317">
    <property type="entry name" value="Class I glutamine amidotransferase-like"/>
    <property type="match status" value="1"/>
</dbReference>
<evidence type="ECO:0000256" key="1">
    <source>
        <dbReference type="ARBA" id="ARBA00005171"/>
    </source>
</evidence>
<dbReference type="CDD" id="cd01746">
    <property type="entry name" value="GATase1_CTP_Synthase"/>
    <property type="match status" value="1"/>
</dbReference>
<evidence type="ECO:0000256" key="3">
    <source>
        <dbReference type="ARBA" id="ARBA00012291"/>
    </source>
</evidence>
<keyword evidence="8" id="KW-0665">Pyrimidine biosynthesis</keyword>
<dbReference type="PANTHER" id="PTHR11550">
    <property type="entry name" value="CTP SYNTHASE"/>
    <property type="match status" value="1"/>
</dbReference>
<dbReference type="GO" id="GO:0003883">
    <property type="term" value="F:CTP synthase activity"/>
    <property type="evidence" value="ECO:0007669"/>
    <property type="project" value="UniProtKB-EC"/>
</dbReference>
<evidence type="ECO:0000256" key="8">
    <source>
        <dbReference type="ARBA" id="ARBA00022975"/>
    </source>
</evidence>
<dbReference type="InterPro" id="IPR033828">
    <property type="entry name" value="GATase1_CTP_Synthase"/>
</dbReference>
<dbReference type="EC" id="6.3.4.2" evidence="3"/>
<keyword evidence="4 12" id="KW-0436">Ligase</keyword>
<evidence type="ECO:0000259" key="10">
    <source>
        <dbReference type="Pfam" id="PF00117"/>
    </source>
</evidence>
<evidence type="ECO:0000259" key="11">
    <source>
        <dbReference type="Pfam" id="PF06418"/>
    </source>
</evidence>
<dbReference type="PANTHER" id="PTHR11550:SF0">
    <property type="entry name" value="CTP SYNTHASE-RELATED"/>
    <property type="match status" value="1"/>
</dbReference>
<comment type="pathway">
    <text evidence="1">Pyrimidine metabolism; CTP biosynthesis via de novo pathway; CTP from UDP: step 2/2.</text>
</comment>
<gene>
    <name evidence="12" type="ORF">D6810_02545</name>
</gene>
<keyword evidence="6" id="KW-0067">ATP-binding</keyword>
<comment type="caution">
    <text evidence="12">The sequence shown here is derived from an EMBL/GenBank/DDBJ whole genome shotgun (WGS) entry which is preliminary data.</text>
</comment>
<dbReference type="InterPro" id="IPR017926">
    <property type="entry name" value="GATASE"/>
</dbReference>
<sequence>MSQTKYIFVSGGVISGLGKGVTSASLGVLLQSRGYKLSVIKCESYLNIDSGTINPIEHGDPFLCDDGLEADLDLGTYERFLGLKVGRKNFTTMGQVYQTIIEKERNMEYGGKTVDAIPMIPNEIIERIKKAGEGSDICLVELGGTAGEYQNVYNYEAARMMKLFYPDDVIHIHVSYVPVPKHLGEPKSKPTQLSIRFLNMAGIQPDFLVLRSDSQIDNLRREKIAIQCNIRSDRIVENLDVTSVYEIPLLFAEQQFDEKVLQLLRLPLNQSDLREWNDLVSKINTKRFSKVRVAIVGKYISTGSFQLQDSYLSLIEALKHASWFAEIGVDITFVNAEEIEKNGADEYLADVSGIIVPIGWGSRGVEGKIEAIRYARENKIPYLGLCYGMQLACVEYARNVLGIYDAHTEEVDPSTKNKIIHSIPFDPRYQTIKGKGVSMRLGAFDCIIKKDSLAYQIYQKYGIGEHVESGDLKVSERHRHRFEFNNVYRKVFEENGFIFSGNSPDNFFVEMIELGKDMHPFFIATQAHPEYKSTPIKPHPIFIEFIITCRTSRKN</sequence>
<accession>A0A3M0Z473</accession>
<dbReference type="NCBIfam" id="TIGR00337">
    <property type="entry name" value="PyrG"/>
    <property type="match status" value="1"/>
</dbReference>
<reference evidence="12 13" key="1">
    <citation type="submission" date="2018-10" db="EMBL/GenBank/DDBJ databases">
        <title>Thermophilic Lithotrophy and Phototrophy in an Intertidal, Iron-rich, Geothermal Spring.</title>
        <authorList>
            <person name="Ward L.M."/>
            <person name="Idei A."/>
            <person name="Nakagawa M."/>
            <person name="Ueno Y."/>
            <person name="Fischer W."/>
            <person name="Mcglynn S.E."/>
        </authorList>
    </citation>
    <scope>NUCLEOTIDE SEQUENCE [LARGE SCALE GENOMIC DNA]</scope>
    <source>
        <strain evidence="12">J137</strain>
    </source>
</reference>
<dbReference type="SUPFAM" id="SSF52540">
    <property type="entry name" value="P-loop containing nucleoside triphosphate hydrolases"/>
    <property type="match status" value="1"/>
</dbReference>
<evidence type="ECO:0000256" key="9">
    <source>
        <dbReference type="ARBA" id="ARBA00047781"/>
    </source>
</evidence>
<dbReference type="AlphaFoldDB" id="A0A3M0Z473"/>
<feature type="domain" description="Glutamine amidotransferase" evidence="10">
    <location>
        <begin position="307"/>
        <end position="546"/>
    </location>
</feature>
<dbReference type="UniPathway" id="UPA00159">
    <property type="reaction ID" value="UER00277"/>
</dbReference>
<evidence type="ECO:0000256" key="4">
    <source>
        <dbReference type="ARBA" id="ARBA00022598"/>
    </source>
</evidence>
<protein>
    <recommendedName>
        <fullName evidence="3">CTP synthase (glutamine hydrolyzing)</fullName>
        <ecNumber evidence="3">6.3.4.2</ecNumber>
    </recommendedName>
</protein>
<evidence type="ECO:0000256" key="5">
    <source>
        <dbReference type="ARBA" id="ARBA00022741"/>
    </source>
</evidence>
<dbReference type="Pfam" id="PF06418">
    <property type="entry name" value="CTP_synth_N"/>
    <property type="match status" value="1"/>
</dbReference>
<dbReference type="PROSITE" id="PS51273">
    <property type="entry name" value="GATASE_TYPE_1"/>
    <property type="match status" value="1"/>
</dbReference>
<dbReference type="EMBL" id="RFKV01000083">
    <property type="protein sequence ID" value="RMD76918.1"/>
    <property type="molecule type" value="Genomic_DNA"/>
</dbReference>
<dbReference type="GO" id="GO:0044210">
    <property type="term" value="P:'de novo' CTP biosynthetic process"/>
    <property type="evidence" value="ECO:0007669"/>
    <property type="project" value="UniProtKB-UniPathway"/>
</dbReference>
<evidence type="ECO:0000313" key="12">
    <source>
        <dbReference type="EMBL" id="RMD76918.1"/>
    </source>
</evidence>